<proteinExistence type="predicted"/>
<comment type="caution">
    <text evidence="2">The sequence shown here is derived from an EMBL/GenBank/DDBJ whole genome shotgun (WGS) entry which is preliminary data.</text>
</comment>
<dbReference type="PANTHER" id="PTHR43441">
    <property type="entry name" value="RIBOSOMAL-PROTEIN-SERINE ACETYLTRANSFERASE"/>
    <property type="match status" value="1"/>
</dbReference>
<evidence type="ECO:0000313" key="2">
    <source>
        <dbReference type="EMBL" id="MFC5382195.1"/>
    </source>
</evidence>
<dbReference type="SUPFAM" id="SSF55729">
    <property type="entry name" value="Acyl-CoA N-acyltransferases (Nat)"/>
    <property type="match status" value="1"/>
</dbReference>
<keyword evidence="3" id="KW-1185">Reference proteome</keyword>
<keyword evidence="2" id="KW-0808">Transferase</keyword>
<evidence type="ECO:0000313" key="3">
    <source>
        <dbReference type="Proteomes" id="UP001596122"/>
    </source>
</evidence>
<gene>
    <name evidence="2" type="ORF">ACFPJ6_15610</name>
</gene>
<dbReference type="EC" id="2.3.-.-" evidence="2"/>
<feature type="domain" description="N-acetyltransferase" evidence="1">
    <location>
        <begin position="23"/>
        <end position="194"/>
    </location>
</feature>
<dbReference type="InterPro" id="IPR000182">
    <property type="entry name" value="GNAT_dom"/>
</dbReference>
<keyword evidence="2" id="KW-0012">Acyltransferase</keyword>
<dbReference type="Proteomes" id="UP001596122">
    <property type="component" value="Unassembled WGS sequence"/>
</dbReference>
<dbReference type="InterPro" id="IPR016181">
    <property type="entry name" value="Acyl_CoA_acyltransferase"/>
</dbReference>
<accession>A0ABW0GQC7</accession>
<organism evidence="2 3">
    <name type="scientific">Aquipuribacter nitratireducens</name>
    <dbReference type="NCBI Taxonomy" id="650104"/>
    <lineage>
        <taxon>Bacteria</taxon>
        <taxon>Bacillati</taxon>
        <taxon>Actinomycetota</taxon>
        <taxon>Actinomycetes</taxon>
        <taxon>Micrococcales</taxon>
        <taxon>Intrasporangiaceae</taxon>
        <taxon>Aquipuribacter</taxon>
    </lineage>
</organism>
<dbReference type="RefSeq" id="WP_340271328.1">
    <property type="nucleotide sequence ID" value="NZ_JBBEOG010000010.1"/>
</dbReference>
<protein>
    <submittedName>
        <fullName evidence="2">GNAT family N-acetyltransferase</fullName>
        <ecNumber evidence="2">2.3.-.-</ecNumber>
    </submittedName>
</protein>
<reference evidence="3" key="1">
    <citation type="journal article" date="2019" name="Int. J. Syst. Evol. Microbiol.">
        <title>The Global Catalogue of Microorganisms (GCM) 10K type strain sequencing project: providing services to taxonomists for standard genome sequencing and annotation.</title>
        <authorList>
            <consortium name="The Broad Institute Genomics Platform"/>
            <consortium name="The Broad Institute Genome Sequencing Center for Infectious Disease"/>
            <person name="Wu L."/>
            <person name="Ma J."/>
        </authorList>
    </citation>
    <scope>NUCLEOTIDE SEQUENCE [LARGE SCALE GENOMIC DNA]</scope>
    <source>
        <strain evidence="3">CCUG 43114</strain>
    </source>
</reference>
<dbReference type="GO" id="GO:0016746">
    <property type="term" value="F:acyltransferase activity"/>
    <property type="evidence" value="ECO:0007669"/>
    <property type="project" value="UniProtKB-KW"/>
</dbReference>
<dbReference type="InterPro" id="IPR051908">
    <property type="entry name" value="Ribosomal_N-acetyltransferase"/>
</dbReference>
<evidence type="ECO:0000259" key="1">
    <source>
        <dbReference type="PROSITE" id="PS51186"/>
    </source>
</evidence>
<name>A0ABW0GQC7_9MICO</name>
<sequence length="219" mass="24559">MSTLTWDELFPLRSLRLRVADDLELRVPDDTDLLGLAAAAHEGIHDPSWTPFTQPWADGSPLERARSVVQWQWRQRGAAAPESWVVPFAVVRDGQVVGLQDLMARDFAVRREVGTGSWLGRRHQGRGTGYRARLAVLSLAFDHLGARTAVTEAWKDNAASNRVTEKVGYARDGEEVAVTRGQRREGWRYRLTVERWRALGHPRVEVEGLTAACRAQLGV</sequence>
<dbReference type="EMBL" id="JBHSLD010000015">
    <property type="protein sequence ID" value="MFC5382195.1"/>
    <property type="molecule type" value="Genomic_DNA"/>
</dbReference>
<dbReference type="Pfam" id="PF13302">
    <property type="entry name" value="Acetyltransf_3"/>
    <property type="match status" value="1"/>
</dbReference>
<dbReference type="PANTHER" id="PTHR43441:SF11">
    <property type="entry name" value="RIBOSOMAL-PROTEIN-SERINE ACETYLTRANSFERASE"/>
    <property type="match status" value="1"/>
</dbReference>
<dbReference type="PROSITE" id="PS51186">
    <property type="entry name" value="GNAT"/>
    <property type="match status" value="1"/>
</dbReference>
<dbReference type="Gene3D" id="3.40.630.30">
    <property type="match status" value="1"/>
</dbReference>